<protein>
    <submittedName>
        <fullName evidence="1">Uncharacterized protein</fullName>
    </submittedName>
</protein>
<evidence type="ECO:0000313" key="1">
    <source>
        <dbReference type="EMBL" id="KAF9650981.1"/>
    </source>
</evidence>
<dbReference type="EMBL" id="MU117979">
    <property type="protein sequence ID" value="KAF9650981.1"/>
    <property type="molecule type" value="Genomic_DNA"/>
</dbReference>
<dbReference type="Proteomes" id="UP000886501">
    <property type="component" value="Unassembled WGS sequence"/>
</dbReference>
<keyword evidence="2" id="KW-1185">Reference proteome</keyword>
<proteinExistence type="predicted"/>
<sequence>MITSLGRTASPISTCRAEWCRRALATSAYAETSSSSPIPPKYNKKTYIHSGKVDTQSGPPRLFIRPWDGVPSMLDGFVMLRGIEKKYGKIKAFKFTRDGEIPSTYFSYFWVELEDPSRYSDTATTILQIPVPEVERKRPGGIGIADLQPFLRPPLGAQEEAQEWSGVTERMVDEVDEDKRKNKVYDLRLEPSGAHTKRLQPINQRKYFRLTEAFVKWGGFAPPPSQESTGPSTTPTFDSLVEKGSRFVKTDRPAAATEDEAPPLPTTEEPHKPFNYEFDEPVCSAETQASASSIVDKSSPARPQSLLIMQREGKRLSRKQKALLQAAAISRTPLPNLEEKALAEAKEKEEQAAKEAEAPSEPRMETDEEKKQLQNRVWNLVRGKWF</sequence>
<gene>
    <name evidence="1" type="ORF">BDM02DRAFT_3184918</name>
</gene>
<evidence type="ECO:0000313" key="2">
    <source>
        <dbReference type="Proteomes" id="UP000886501"/>
    </source>
</evidence>
<reference evidence="1" key="1">
    <citation type="submission" date="2019-10" db="EMBL/GenBank/DDBJ databases">
        <authorList>
            <consortium name="DOE Joint Genome Institute"/>
            <person name="Kuo A."/>
            <person name="Miyauchi S."/>
            <person name="Kiss E."/>
            <person name="Drula E."/>
            <person name="Kohler A."/>
            <person name="Sanchez-Garcia M."/>
            <person name="Andreopoulos B."/>
            <person name="Barry K.W."/>
            <person name="Bonito G."/>
            <person name="Buee M."/>
            <person name="Carver A."/>
            <person name="Chen C."/>
            <person name="Cichocki N."/>
            <person name="Clum A."/>
            <person name="Culley D."/>
            <person name="Crous P.W."/>
            <person name="Fauchery L."/>
            <person name="Girlanda M."/>
            <person name="Hayes R."/>
            <person name="Keri Z."/>
            <person name="Labutti K."/>
            <person name="Lipzen A."/>
            <person name="Lombard V."/>
            <person name="Magnuson J."/>
            <person name="Maillard F."/>
            <person name="Morin E."/>
            <person name="Murat C."/>
            <person name="Nolan M."/>
            <person name="Ohm R."/>
            <person name="Pangilinan J."/>
            <person name="Pereira M."/>
            <person name="Perotto S."/>
            <person name="Peter M."/>
            <person name="Riley R."/>
            <person name="Sitrit Y."/>
            <person name="Stielow B."/>
            <person name="Szollosi G."/>
            <person name="Zifcakova L."/>
            <person name="Stursova M."/>
            <person name="Spatafora J.W."/>
            <person name="Tedersoo L."/>
            <person name="Vaario L.-M."/>
            <person name="Yamada A."/>
            <person name="Yan M."/>
            <person name="Wang P."/>
            <person name="Xu J."/>
            <person name="Bruns T."/>
            <person name="Baldrian P."/>
            <person name="Vilgalys R."/>
            <person name="Henrissat B."/>
            <person name="Grigoriev I.V."/>
            <person name="Hibbett D."/>
            <person name="Nagy L.G."/>
            <person name="Martin F.M."/>
        </authorList>
    </citation>
    <scope>NUCLEOTIDE SEQUENCE</scope>
    <source>
        <strain evidence="1">P2</strain>
    </source>
</reference>
<name>A0ACB6ZNI8_THEGA</name>
<reference evidence="1" key="2">
    <citation type="journal article" date="2020" name="Nat. Commun.">
        <title>Large-scale genome sequencing of mycorrhizal fungi provides insights into the early evolution of symbiotic traits.</title>
        <authorList>
            <person name="Miyauchi S."/>
            <person name="Kiss E."/>
            <person name="Kuo A."/>
            <person name="Drula E."/>
            <person name="Kohler A."/>
            <person name="Sanchez-Garcia M."/>
            <person name="Morin E."/>
            <person name="Andreopoulos B."/>
            <person name="Barry K.W."/>
            <person name="Bonito G."/>
            <person name="Buee M."/>
            <person name="Carver A."/>
            <person name="Chen C."/>
            <person name="Cichocki N."/>
            <person name="Clum A."/>
            <person name="Culley D."/>
            <person name="Crous P.W."/>
            <person name="Fauchery L."/>
            <person name="Girlanda M."/>
            <person name="Hayes R.D."/>
            <person name="Keri Z."/>
            <person name="LaButti K."/>
            <person name="Lipzen A."/>
            <person name="Lombard V."/>
            <person name="Magnuson J."/>
            <person name="Maillard F."/>
            <person name="Murat C."/>
            <person name="Nolan M."/>
            <person name="Ohm R.A."/>
            <person name="Pangilinan J."/>
            <person name="Pereira M.F."/>
            <person name="Perotto S."/>
            <person name="Peter M."/>
            <person name="Pfister S."/>
            <person name="Riley R."/>
            <person name="Sitrit Y."/>
            <person name="Stielow J.B."/>
            <person name="Szollosi G."/>
            <person name="Zifcakova L."/>
            <person name="Stursova M."/>
            <person name="Spatafora J.W."/>
            <person name="Tedersoo L."/>
            <person name="Vaario L.M."/>
            <person name="Yamada A."/>
            <person name="Yan M."/>
            <person name="Wang P."/>
            <person name="Xu J."/>
            <person name="Bruns T."/>
            <person name="Baldrian P."/>
            <person name="Vilgalys R."/>
            <person name="Dunand C."/>
            <person name="Henrissat B."/>
            <person name="Grigoriev I.V."/>
            <person name="Hibbett D."/>
            <person name="Nagy L.G."/>
            <person name="Martin F.M."/>
        </authorList>
    </citation>
    <scope>NUCLEOTIDE SEQUENCE</scope>
    <source>
        <strain evidence="1">P2</strain>
    </source>
</reference>
<organism evidence="1 2">
    <name type="scientific">Thelephora ganbajun</name>
    <name type="common">Ganba fungus</name>
    <dbReference type="NCBI Taxonomy" id="370292"/>
    <lineage>
        <taxon>Eukaryota</taxon>
        <taxon>Fungi</taxon>
        <taxon>Dikarya</taxon>
        <taxon>Basidiomycota</taxon>
        <taxon>Agaricomycotina</taxon>
        <taxon>Agaricomycetes</taxon>
        <taxon>Thelephorales</taxon>
        <taxon>Thelephoraceae</taxon>
        <taxon>Thelephora</taxon>
    </lineage>
</organism>
<comment type="caution">
    <text evidence="1">The sequence shown here is derived from an EMBL/GenBank/DDBJ whole genome shotgun (WGS) entry which is preliminary data.</text>
</comment>
<accession>A0ACB6ZNI8</accession>